<reference evidence="2 3" key="1">
    <citation type="submission" date="2020-05" db="EMBL/GenBank/DDBJ databases">
        <authorList>
            <person name="Campoy J."/>
            <person name="Schneeberger K."/>
            <person name="Spophaly S."/>
        </authorList>
    </citation>
    <scope>NUCLEOTIDE SEQUENCE [LARGE SCALE GENOMIC DNA]</scope>
    <source>
        <strain evidence="2">PruArmRojPasFocal</strain>
    </source>
</reference>
<name>A0A6J5TH32_PRUAR</name>
<accession>A0A6J5TH32</accession>
<dbReference type="EMBL" id="CAEKDK010000001">
    <property type="protein sequence ID" value="CAB4263164.1"/>
    <property type="molecule type" value="Genomic_DNA"/>
</dbReference>
<feature type="compositionally biased region" description="Basic and acidic residues" evidence="1">
    <location>
        <begin position="49"/>
        <end position="82"/>
    </location>
</feature>
<gene>
    <name evidence="2" type="ORF">CURHAP_LOCUS2938</name>
</gene>
<evidence type="ECO:0000256" key="1">
    <source>
        <dbReference type="SAM" id="MobiDB-lite"/>
    </source>
</evidence>
<organism evidence="2 3">
    <name type="scientific">Prunus armeniaca</name>
    <name type="common">Apricot</name>
    <name type="synonym">Armeniaca vulgaris</name>
    <dbReference type="NCBI Taxonomy" id="36596"/>
    <lineage>
        <taxon>Eukaryota</taxon>
        <taxon>Viridiplantae</taxon>
        <taxon>Streptophyta</taxon>
        <taxon>Embryophyta</taxon>
        <taxon>Tracheophyta</taxon>
        <taxon>Spermatophyta</taxon>
        <taxon>Magnoliopsida</taxon>
        <taxon>eudicotyledons</taxon>
        <taxon>Gunneridae</taxon>
        <taxon>Pentapetalae</taxon>
        <taxon>rosids</taxon>
        <taxon>fabids</taxon>
        <taxon>Rosales</taxon>
        <taxon>Rosaceae</taxon>
        <taxon>Amygdaloideae</taxon>
        <taxon>Amygdaleae</taxon>
        <taxon>Prunus</taxon>
    </lineage>
</organism>
<dbReference type="AlphaFoldDB" id="A0A6J5TH32"/>
<dbReference type="Proteomes" id="UP000507222">
    <property type="component" value="Unassembled WGS sequence"/>
</dbReference>
<proteinExistence type="predicted"/>
<protein>
    <submittedName>
        <fullName evidence="2">Uncharacterized protein</fullName>
    </submittedName>
</protein>
<evidence type="ECO:0000313" key="2">
    <source>
        <dbReference type="EMBL" id="CAB4263164.1"/>
    </source>
</evidence>
<sequence length="94" mass="10513">MRNTTERGRRAPWTLSGQDHSVWSTGHGQSLLSFAKDIGKGYPPGLDQTEGRGQQEKGEHEDDPVRSDVQSRQRRSACDLKYGDQSPERWSATG</sequence>
<feature type="region of interest" description="Disordered" evidence="1">
    <location>
        <begin position="1"/>
        <end position="94"/>
    </location>
</feature>
<evidence type="ECO:0000313" key="3">
    <source>
        <dbReference type="Proteomes" id="UP000507222"/>
    </source>
</evidence>
<feature type="compositionally biased region" description="Polar residues" evidence="1">
    <location>
        <begin position="15"/>
        <end position="32"/>
    </location>
</feature>